<evidence type="ECO:0008006" key="3">
    <source>
        <dbReference type="Google" id="ProtNLM"/>
    </source>
</evidence>
<comment type="caution">
    <text evidence="1">The sequence shown here is derived from an EMBL/GenBank/DDBJ whole genome shotgun (WGS) entry which is preliminary data.</text>
</comment>
<dbReference type="Proteomes" id="UP000640509">
    <property type="component" value="Unassembled WGS sequence"/>
</dbReference>
<evidence type="ECO:0000313" key="2">
    <source>
        <dbReference type="Proteomes" id="UP000640509"/>
    </source>
</evidence>
<proteinExistence type="predicted"/>
<sequence>MIGSVFDACTRAISVALSVSCVISQAAPTAWTRPPKFDTSVALHSRRKSRCRNGARADAVGGRDAVWSVTGTVALGFAAA</sequence>
<protein>
    <recommendedName>
        <fullName evidence="3">Secreted protein</fullName>
    </recommendedName>
</protein>
<dbReference type="EMBL" id="BMIV01000005">
    <property type="protein sequence ID" value="GGF66744.1"/>
    <property type="molecule type" value="Genomic_DNA"/>
</dbReference>
<keyword evidence="2" id="KW-1185">Reference proteome</keyword>
<reference evidence="2" key="1">
    <citation type="journal article" date="2019" name="Int. J. Syst. Evol. Microbiol.">
        <title>The Global Catalogue of Microorganisms (GCM) 10K type strain sequencing project: providing services to taxonomists for standard genome sequencing and annotation.</title>
        <authorList>
            <consortium name="The Broad Institute Genomics Platform"/>
            <consortium name="The Broad Institute Genome Sequencing Center for Infectious Disease"/>
            <person name="Wu L."/>
            <person name="Ma J."/>
        </authorList>
    </citation>
    <scope>NUCLEOTIDE SEQUENCE [LARGE SCALE GENOMIC DNA]</scope>
    <source>
        <strain evidence="2">CGMCC 1.15419</strain>
    </source>
</reference>
<name>A0ABQ1VH32_9RHOB</name>
<accession>A0ABQ1VH32</accession>
<evidence type="ECO:0000313" key="1">
    <source>
        <dbReference type="EMBL" id="GGF66744.1"/>
    </source>
</evidence>
<organism evidence="1 2">
    <name type="scientific">Paracoccus acridae</name>
    <dbReference type="NCBI Taxonomy" id="1795310"/>
    <lineage>
        <taxon>Bacteria</taxon>
        <taxon>Pseudomonadati</taxon>
        <taxon>Pseudomonadota</taxon>
        <taxon>Alphaproteobacteria</taxon>
        <taxon>Rhodobacterales</taxon>
        <taxon>Paracoccaceae</taxon>
        <taxon>Paracoccus</taxon>
    </lineage>
</organism>
<gene>
    <name evidence="1" type="ORF">GCM10011402_18810</name>
</gene>